<evidence type="ECO:0000313" key="3">
    <source>
        <dbReference type="Proteomes" id="UP000244855"/>
    </source>
</evidence>
<keyword evidence="1" id="KW-1133">Transmembrane helix</keyword>
<keyword evidence="1" id="KW-0472">Membrane</keyword>
<keyword evidence="3" id="KW-1185">Reference proteome</keyword>
<dbReference type="EMBL" id="KZ805320">
    <property type="protein sequence ID" value="PVI04598.1"/>
    <property type="molecule type" value="Genomic_DNA"/>
</dbReference>
<feature type="transmembrane region" description="Helical" evidence="1">
    <location>
        <begin position="80"/>
        <end position="103"/>
    </location>
</feature>
<dbReference type="PANTHER" id="PTHR34144:SF8">
    <property type="entry name" value="GLYCOSYLTRANSFERASE FAMILY 69 PROTEIN"/>
    <property type="match status" value="1"/>
</dbReference>
<dbReference type="Pfam" id="PF11735">
    <property type="entry name" value="CAP59_mtransfer"/>
    <property type="match status" value="1"/>
</dbReference>
<dbReference type="STRING" id="97972.A0A2V1E203"/>
<dbReference type="GO" id="GO:0016740">
    <property type="term" value="F:transferase activity"/>
    <property type="evidence" value="ECO:0007669"/>
    <property type="project" value="UniProtKB-KW"/>
</dbReference>
<keyword evidence="1" id="KW-0812">Transmembrane</keyword>
<proteinExistence type="predicted"/>
<organism evidence="2 3">
    <name type="scientific">Periconia macrospinosa</name>
    <dbReference type="NCBI Taxonomy" id="97972"/>
    <lineage>
        <taxon>Eukaryota</taxon>
        <taxon>Fungi</taxon>
        <taxon>Dikarya</taxon>
        <taxon>Ascomycota</taxon>
        <taxon>Pezizomycotina</taxon>
        <taxon>Dothideomycetes</taxon>
        <taxon>Pleosporomycetidae</taxon>
        <taxon>Pleosporales</taxon>
        <taxon>Massarineae</taxon>
        <taxon>Periconiaceae</taxon>
        <taxon>Periconia</taxon>
    </lineage>
</organism>
<reference evidence="2 3" key="1">
    <citation type="journal article" date="2018" name="Sci. Rep.">
        <title>Comparative genomics provides insights into the lifestyle and reveals functional heterogeneity of dark septate endophytic fungi.</title>
        <authorList>
            <person name="Knapp D.G."/>
            <person name="Nemeth J.B."/>
            <person name="Barry K."/>
            <person name="Hainaut M."/>
            <person name="Henrissat B."/>
            <person name="Johnson J."/>
            <person name="Kuo A."/>
            <person name="Lim J.H.P."/>
            <person name="Lipzen A."/>
            <person name="Nolan M."/>
            <person name="Ohm R.A."/>
            <person name="Tamas L."/>
            <person name="Grigoriev I.V."/>
            <person name="Spatafora J.W."/>
            <person name="Nagy L.G."/>
            <person name="Kovacs G.M."/>
        </authorList>
    </citation>
    <scope>NUCLEOTIDE SEQUENCE [LARGE SCALE GENOMIC DNA]</scope>
    <source>
        <strain evidence="2 3">DSE2036</strain>
    </source>
</reference>
<evidence type="ECO:0000313" key="2">
    <source>
        <dbReference type="EMBL" id="PVI04598.1"/>
    </source>
</evidence>
<protein>
    <submittedName>
        <fullName evidence="2">Glycosyltransferase family 69 protein</fullName>
    </submittedName>
</protein>
<dbReference type="AlphaFoldDB" id="A0A2V1E203"/>
<dbReference type="Proteomes" id="UP000244855">
    <property type="component" value="Unassembled WGS sequence"/>
</dbReference>
<dbReference type="InterPro" id="IPR021047">
    <property type="entry name" value="Mannosyltransferase_CMT1"/>
</dbReference>
<accession>A0A2V1E203</accession>
<dbReference type="OrthoDB" id="262547at2759"/>
<name>A0A2V1E203_9PLEO</name>
<dbReference type="PANTHER" id="PTHR34144">
    <property type="entry name" value="CHROMOSOME 8, WHOLE GENOME SHOTGUN SEQUENCE"/>
    <property type="match status" value="1"/>
</dbReference>
<evidence type="ECO:0000256" key="1">
    <source>
        <dbReference type="SAM" id="Phobius"/>
    </source>
</evidence>
<keyword evidence="2" id="KW-0808">Transferase</keyword>
<gene>
    <name evidence="2" type="ORF">DM02DRAFT_639902</name>
</gene>
<sequence>MDARRGLVQDPSCSDAVRWADLMVTAISDTGPYTKPDAAVASSWVARLGSRLPLVKGFTDRRVYTHYLTPRRRKRSVLRCIYWTVFFFPYACLFLVLVASVFFPSYTHRPQHYTDLRNRAEQSRAPGRANINNEKVFIAASIYEKEGALTSGAWGESLTELVDLLGPDNVHLSVYENDADQLTKESLARFERMLPCNKTIVAEDLDLQQLPRVTLPNGETRIKRIAFLAEVRNRALAPLFHSDVTFDRLLYVNDVNFDPVEAAQLLLSTNIDRTGRANYAAACAVDFINAFKFYDRFALRDLEGYTPGIPFYPWFTSAGNAVSRNDVLSGTDAVRVKSCWGGMTAFEAKWFQQQHPTSTQGDHQRNRSSLATLDSESAITSTLRFRHDTDPFWDSSECCLIHADLQSRLPTADTRIFMNPFVRVAYDPATLSWLSLVRRPERLYSVIHDILNYFVGFPGLNERRTEEPGQLVTDTIWEFDDAVKGMSVNATAGDLKGRFRSVERVARPGGFCGTRQLLVINEDVGEGDGERWYKILPPRPAVE</sequence>